<organism evidence="3 4">
    <name type="scientific">Nocardiopsis sediminis</name>
    <dbReference type="NCBI Taxonomy" id="1778267"/>
    <lineage>
        <taxon>Bacteria</taxon>
        <taxon>Bacillati</taxon>
        <taxon>Actinomycetota</taxon>
        <taxon>Actinomycetes</taxon>
        <taxon>Streptosporangiales</taxon>
        <taxon>Nocardiopsidaceae</taxon>
        <taxon>Nocardiopsis</taxon>
    </lineage>
</organism>
<feature type="compositionally biased region" description="Basic and acidic residues" evidence="1">
    <location>
        <begin position="1"/>
        <end position="11"/>
    </location>
</feature>
<dbReference type="SUPFAM" id="SSF56601">
    <property type="entry name" value="beta-lactamase/transpeptidase-like"/>
    <property type="match status" value="1"/>
</dbReference>
<sequence length="384" mass="41388">MPAHPAPHDPTPDPQDTTHTGNVEGFAADGYAAVRRTFQRLVDDGRETGAGLSIWRAGTEVVRLNGGWADTRRHHPWTATTLVQPYSLSKAFAALTALTAVRDGTLELDRPIAAYWSGYRAHGKDHTTLRHVLTHQAGQPRFPASAAHLDLLDDAGLRTALEHAAPEHPPGASLGEHALTYGHLIDGILRAGAHTTLGEAFNDVVRPALGIDAWFGVPDHALHRVADLEYADPDWPRLLPAAPWLHTPAGALDIERINSRAWRQSVFGGVNLHATATTIAEFFSHLTDTAGPVARLLGPRLHEEYISAQATGHDTVFGTTLTWTLGFLRDRTKIAKGGIGGSVGWWSLTHGHACAYLTRRLDDHSRAAEIAAALGDDLTVQADG</sequence>
<name>A0ABV8FN76_9ACTN</name>
<dbReference type="GO" id="GO:0016787">
    <property type="term" value="F:hydrolase activity"/>
    <property type="evidence" value="ECO:0007669"/>
    <property type="project" value="UniProtKB-KW"/>
</dbReference>
<dbReference type="Pfam" id="PF00144">
    <property type="entry name" value="Beta-lactamase"/>
    <property type="match status" value="1"/>
</dbReference>
<dbReference type="InterPro" id="IPR012338">
    <property type="entry name" value="Beta-lactam/transpept-like"/>
</dbReference>
<dbReference type="PANTHER" id="PTHR43319">
    <property type="entry name" value="BETA-LACTAMASE-RELATED"/>
    <property type="match status" value="1"/>
</dbReference>
<dbReference type="InterPro" id="IPR001466">
    <property type="entry name" value="Beta-lactam-related"/>
</dbReference>
<feature type="region of interest" description="Disordered" evidence="1">
    <location>
        <begin position="1"/>
        <end position="23"/>
    </location>
</feature>
<evidence type="ECO:0000259" key="2">
    <source>
        <dbReference type="Pfam" id="PF00144"/>
    </source>
</evidence>
<accession>A0ABV8FN76</accession>
<comment type="caution">
    <text evidence="3">The sequence shown here is derived from an EMBL/GenBank/DDBJ whole genome shotgun (WGS) entry which is preliminary data.</text>
</comment>
<feature type="domain" description="Beta-lactamase-related" evidence="2">
    <location>
        <begin position="34"/>
        <end position="371"/>
    </location>
</feature>
<keyword evidence="3" id="KW-0378">Hydrolase</keyword>
<dbReference type="RefSeq" id="WP_378534613.1">
    <property type="nucleotide sequence ID" value="NZ_JBHSBH010000010.1"/>
</dbReference>
<evidence type="ECO:0000256" key="1">
    <source>
        <dbReference type="SAM" id="MobiDB-lite"/>
    </source>
</evidence>
<gene>
    <name evidence="3" type="ORF">ACFOVU_16655</name>
</gene>
<dbReference type="Proteomes" id="UP001595847">
    <property type="component" value="Unassembled WGS sequence"/>
</dbReference>
<keyword evidence="4" id="KW-1185">Reference proteome</keyword>
<evidence type="ECO:0000313" key="4">
    <source>
        <dbReference type="Proteomes" id="UP001595847"/>
    </source>
</evidence>
<reference evidence="4" key="1">
    <citation type="journal article" date="2019" name="Int. J. Syst. Evol. Microbiol.">
        <title>The Global Catalogue of Microorganisms (GCM) 10K type strain sequencing project: providing services to taxonomists for standard genome sequencing and annotation.</title>
        <authorList>
            <consortium name="The Broad Institute Genomics Platform"/>
            <consortium name="The Broad Institute Genome Sequencing Center for Infectious Disease"/>
            <person name="Wu L."/>
            <person name="Ma J."/>
        </authorList>
    </citation>
    <scope>NUCLEOTIDE SEQUENCE [LARGE SCALE GENOMIC DNA]</scope>
    <source>
        <strain evidence="4">TBRC 1826</strain>
    </source>
</reference>
<evidence type="ECO:0000313" key="3">
    <source>
        <dbReference type="EMBL" id="MFC3997566.1"/>
    </source>
</evidence>
<dbReference type="Gene3D" id="3.40.710.10">
    <property type="entry name" value="DD-peptidase/beta-lactamase superfamily"/>
    <property type="match status" value="1"/>
</dbReference>
<protein>
    <submittedName>
        <fullName evidence="3">Serine hydrolase domain-containing protein</fullName>
    </submittedName>
</protein>
<dbReference type="InterPro" id="IPR052907">
    <property type="entry name" value="Beta-lactamase/esterase"/>
</dbReference>
<dbReference type="PANTHER" id="PTHR43319:SF3">
    <property type="entry name" value="BETA-LACTAMASE-RELATED DOMAIN-CONTAINING PROTEIN"/>
    <property type="match status" value="1"/>
</dbReference>
<dbReference type="EMBL" id="JBHSBH010000010">
    <property type="protein sequence ID" value="MFC3997566.1"/>
    <property type="molecule type" value="Genomic_DNA"/>
</dbReference>
<proteinExistence type="predicted"/>